<accession>A0A7S3PQ87</accession>
<reference evidence="8" key="1">
    <citation type="submission" date="2021-01" db="EMBL/GenBank/DDBJ databases">
        <authorList>
            <person name="Corre E."/>
            <person name="Pelletier E."/>
            <person name="Niang G."/>
            <person name="Scheremetjew M."/>
            <person name="Finn R."/>
            <person name="Kale V."/>
            <person name="Holt S."/>
            <person name="Cochrane G."/>
            <person name="Meng A."/>
            <person name="Brown T."/>
            <person name="Cohen L."/>
        </authorList>
    </citation>
    <scope>NUCLEOTIDE SEQUENCE</scope>
    <source>
        <strain evidence="8">GSBS06</strain>
    </source>
</reference>
<dbReference type="EMBL" id="HBIN01022255">
    <property type="protein sequence ID" value="CAE0447118.1"/>
    <property type="molecule type" value="Transcribed_RNA"/>
</dbReference>
<evidence type="ECO:0000256" key="7">
    <source>
        <dbReference type="ARBA" id="ARBA00048975"/>
    </source>
</evidence>
<dbReference type="GO" id="GO:0005543">
    <property type="term" value="F:phospholipid binding"/>
    <property type="evidence" value="ECO:0007669"/>
    <property type="project" value="TreeGrafter"/>
</dbReference>
<evidence type="ECO:0000256" key="3">
    <source>
        <dbReference type="ARBA" id="ARBA00022556"/>
    </source>
</evidence>
<dbReference type="InterPro" id="IPR003835">
    <property type="entry name" value="Glyco_trans_19"/>
</dbReference>
<protein>
    <recommendedName>
        <fullName evidence="1">lipid-A-disaccharide synthase</fullName>
        <ecNumber evidence="1">2.4.1.182</ecNumber>
    </recommendedName>
</protein>
<evidence type="ECO:0000256" key="2">
    <source>
        <dbReference type="ARBA" id="ARBA00022516"/>
    </source>
</evidence>
<keyword evidence="2" id="KW-0444">Lipid biosynthesis</keyword>
<dbReference type="GO" id="GO:0009245">
    <property type="term" value="P:lipid A biosynthetic process"/>
    <property type="evidence" value="ECO:0007669"/>
    <property type="project" value="UniProtKB-KW"/>
</dbReference>
<evidence type="ECO:0000256" key="6">
    <source>
        <dbReference type="ARBA" id="ARBA00023098"/>
    </source>
</evidence>
<organism evidence="8">
    <name type="scientific">Aplanochytrium stocchinoi</name>
    <dbReference type="NCBI Taxonomy" id="215587"/>
    <lineage>
        <taxon>Eukaryota</taxon>
        <taxon>Sar</taxon>
        <taxon>Stramenopiles</taxon>
        <taxon>Bigyra</taxon>
        <taxon>Labyrinthulomycetes</taxon>
        <taxon>Thraustochytrida</taxon>
        <taxon>Thraustochytriidae</taxon>
        <taxon>Aplanochytrium</taxon>
    </lineage>
</organism>
<keyword evidence="5" id="KW-0808">Transferase</keyword>
<keyword evidence="3" id="KW-0441">Lipid A biosynthesis</keyword>
<evidence type="ECO:0000256" key="5">
    <source>
        <dbReference type="ARBA" id="ARBA00022679"/>
    </source>
</evidence>
<comment type="catalytic activity">
    <reaction evidence="7">
        <text>a lipid X + a UDP-2-N,3-O-bis[(3R)-3-hydroxyacyl]-alpha-D-glucosamine = a lipid A disaccharide + UDP + H(+)</text>
        <dbReference type="Rhea" id="RHEA:67828"/>
        <dbReference type="ChEBI" id="CHEBI:15378"/>
        <dbReference type="ChEBI" id="CHEBI:58223"/>
        <dbReference type="ChEBI" id="CHEBI:137748"/>
        <dbReference type="ChEBI" id="CHEBI:176338"/>
        <dbReference type="ChEBI" id="CHEBI:176343"/>
        <dbReference type="EC" id="2.4.1.182"/>
    </reaction>
</comment>
<sequence>MQAREKLTGNKDSKILALFPGSRKNELTRSLCVIEKVIKGVKDDVDAFVIPCADKCKDSVQTIVHKISSEIGNKLLIVSSEEEVKRLAFTGATCALAVSGTVVSELSAYGVPTVVIYDANFITRIVAKRIANVKYVSIPNIILNKKVIPEFLFENCHAQAIIPSLKLLLSESESRDKESGGSRDRVWYPEQSRKLASILPRLCRWGTSENTKLIARPIRPSVVAARTILDLL</sequence>
<keyword evidence="6" id="KW-0443">Lipid metabolism</keyword>
<gene>
    <name evidence="8" type="ORF">ASTO00021_LOCUS17098</name>
</gene>
<dbReference type="AlphaFoldDB" id="A0A7S3PQ87"/>
<name>A0A7S3PQ87_9STRA</name>
<dbReference type="GO" id="GO:0016020">
    <property type="term" value="C:membrane"/>
    <property type="evidence" value="ECO:0007669"/>
    <property type="project" value="GOC"/>
</dbReference>
<keyword evidence="4" id="KW-0328">Glycosyltransferase</keyword>
<evidence type="ECO:0000313" key="8">
    <source>
        <dbReference type="EMBL" id="CAE0447118.1"/>
    </source>
</evidence>
<dbReference type="GO" id="GO:0008915">
    <property type="term" value="F:lipid-A-disaccharide synthase activity"/>
    <property type="evidence" value="ECO:0007669"/>
    <property type="project" value="UniProtKB-EC"/>
</dbReference>
<dbReference type="Pfam" id="PF02684">
    <property type="entry name" value="LpxB"/>
    <property type="match status" value="1"/>
</dbReference>
<proteinExistence type="predicted"/>
<dbReference type="PANTHER" id="PTHR30372">
    <property type="entry name" value="LIPID-A-DISACCHARIDE SYNTHASE"/>
    <property type="match status" value="1"/>
</dbReference>
<dbReference type="PANTHER" id="PTHR30372:SF4">
    <property type="entry name" value="LIPID-A-DISACCHARIDE SYNTHASE, MITOCHONDRIAL-RELATED"/>
    <property type="match status" value="1"/>
</dbReference>
<evidence type="ECO:0000256" key="4">
    <source>
        <dbReference type="ARBA" id="ARBA00022676"/>
    </source>
</evidence>
<dbReference type="SUPFAM" id="SSF53756">
    <property type="entry name" value="UDP-Glycosyltransferase/glycogen phosphorylase"/>
    <property type="match status" value="1"/>
</dbReference>
<dbReference type="EC" id="2.4.1.182" evidence="1"/>
<evidence type="ECO:0000256" key="1">
    <source>
        <dbReference type="ARBA" id="ARBA00012687"/>
    </source>
</evidence>